<evidence type="ECO:0000313" key="1">
    <source>
        <dbReference type="EMBL" id="VVC43582.1"/>
    </source>
</evidence>
<proteinExistence type="predicted"/>
<dbReference type="EMBL" id="CABPRJ010002370">
    <property type="protein sequence ID" value="VVC43582.1"/>
    <property type="molecule type" value="Genomic_DNA"/>
</dbReference>
<evidence type="ECO:0000313" key="2">
    <source>
        <dbReference type="Proteomes" id="UP000325440"/>
    </source>
</evidence>
<organism evidence="1 2">
    <name type="scientific">Cinara cedri</name>
    <dbReference type="NCBI Taxonomy" id="506608"/>
    <lineage>
        <taxon>Eukaryota</taxon>
        <taxon>Metazoa</taxon>
        <taxon>Ecdysozoa</taxon>
        <taxon>Arthropoda</taxon>
        <taxon>Hexapoda</taxon>
        <taxon>Insecta</taxon>
        <taxon>Pterygota</taxon>
        <taxon>Neoptera</taxon>
        <taxon>Paraneoptera</taxon>
        <taxon>Hemiptera</taxon>
        <taxon>Sternorrhyncha</taxon>
        <taxon>Aphidomorpha</taxon>
        <taxon>Aphidoidea</taxon>
        <taxon>Aphididae</taxon>
        <taxon>Lachninae</taxon>
        <taxon>Cinara</taxon>
    </lineage>
</organism>
<sequence>MSLKDILQVFRVFICKSLTHLQIRSKTSKFAETSGALTVDDRIHSEYPQYGSITYFASKLGGIVNAFEDFKVLQFAEISGALMTDDPHHSVCLQCATPKPNNNTIMRWPKFVTALNEVLLSCLKPQQHCLHRFRKTKRLSRVISR</sequence>
<dbReference type="Proteomes" id="UP000325440">
    <property type="component" value="Unassembled WGS sequence"/>
</dbReference>
<name>A0A5E4NIU7_9HEMI</name>
<reference evidence="1 2" key="1">
    <citation type="submission" date="2019-08" db="EMBL/GenBank/DDBJ databases">
        <authorList>
            <person name="Alioto T."/>
            <person name="Alioto T."/>
            <person name="Gomez Garrido J."/>
        </authorList>
    </citation>
    <scope>NUCLEOTIDE SEQUENCE [LARGE SCALE GENOMIC DNA]</scope>
</reference>
<keyword evidence="2" id="KW-1185">Reference proteome</keyword>
<gene>
    <name evidence="1" type="ORF">CINCED_3A013969</name>
</gene>
<accession>A0A5E4NIU7</accession>
<dbReference type="AlphaFoldDB" id="A0A5E4NIU7"/>
<protein>
    <submittedName>
        <fullName evidence="1">Uncharacterized protein</fullName>
    </submittedName>
</protein>